<sequence>MFFSKKTKDAQPALRALIFPELLEPISEAHPCGNDLEYDPEFVLLQGKVTPKQDAQYGDFVSPPEAINWTEVERDCRRLLLRTRDIRILISLVRCRVRLDQAIGLRDGLCILSRLLETWPDAIYPQVVVDGEPDPAVRANALAALADPQGLMHDVRDLVISTNGVLRLRVRDVERSLSTPRAADALAPEAVQHQLHELRKQNDAVLSALDEAQAFASSIDSWARHHLPDDYPDLGTLLRLLDTVTGCAAPAAAPAVIAPPVSERSPAPSQHLMGTTIEGPAITPLDSNSPTPVMDRNTALASIQAARIWFEAHEPSSPVALLLKQAERLTGKRFDEVYQAIPAELVERWAREH</sequence>
<dbReference type="PANTHER" id="PTHR37951:SF1">
    <property type="entry name" value="TYPE VI SECRETION SYSTEM COMPONENT TSSA1"/>
    <property type="match status" value="1"/>
</dbReference>
<dbReference type="Pfam" id="PF06812">
    <property type="entry name" value="ImpA_N"/>
    <property type="match status" value="1"/>
</dbReference>
<comment type="caution">
    <text evidence="2">The sequence shown here is derived from an EMBL/GenBank/DDBJ whole genome shotgun (WGS) entry which is preliminary data.</text>
</comment>
<evidence type="ECO:0000313" key="3">
    <source>
        <dbReference type="Proteomes" id="UP000234456"/>
    </source>
</evidence>
<reference evidence="2 3" key="1">
    <citation type="submission" date="2017-12" db="EMBL/GenBank/DDBJ databases">
        <title>Draft genome sequence of Ralstonia pickettii 52.</title>
        <authorList>
            <person name="Zheng B."/>
        </authorList>
    </citation>
    <scope>NUCLEOTIDE SEQUENCE [LARGE SCALE GENOMIC DNA]</scope>
    <source>
        <strain evidence="2 3">52</strain>
    </source>
</reference>
<name>A0A2N4TJY9_RALPI</name>
<evidence type="ECO:0000313" key="2">
    <source>
        <dbReference type="EMBL" id="PLC40023.1"/>
    </source>
</evidence>
<dbReference type="EMBL" id="PKQE01000009">
    <property type="protein sequence ID" value="PLC40023.1"/>
    <property type="molecule type" value="Genomic_DNA"/>
</dbReference>
<dbReference type="InterPro" id="IPR017740">
    <property type="entry name" value="TssA-like"/>
</dbReference>
<dbReference type="InterPro" id="IPR010657">
    <property type="entry name" value="ImpA_N"/>
</dbReference>
<dbReference type="OrthoDB" id="9771118at2"/>
<feature type="domain" description="ImpA N-terminal" evidence="1">
    <location>
        <begin position="23"/>
        <end position="146"/>
    </location>
</feature>
<dbReference type="AlphaFoldDB" id="A0A2N4TJY9"/>
<organism evidence="2 3">
    <name type="scientific">Ralstonia pickettii</name>
    <name type="common">Burkholderia pickettii</name>
    <dbReference type="NCBI Taxonomy" id="329"/>
    <lineage>
        <taxon>Bacteria</taxon>
        <taxon>Pseudomonadati</taxon>
        <taxon>Pseudomonadota</taxon>
        <taxon>Betaproteobacteria</taxon>
        <taxon>Burkholderiales</taxon>
        <taxon>Burkholderiaceae</taxon>
        <taxon>Ralstonia</taxon>
    </lineage>
</organism>
<protein>
    <submittedName>
        <fullName evidence="2">Type VI secretion system protein TssA</fullName>
    </submittedName>
</protein>
<dbReference type="Proteomes" id="UP000234456">
    <property type="component" value="Unassembled WGS sequence"/>
</dbReference>
<dbReference type="PANTHER" id="PTHR37951">
    <property type="entry name" value="CYTOPLASMIC PROTEIN-RELATED"/>
    <property type="match status" value="1"/>
</dbReference>
<proteinExistence type="predicted"/>
<gene>
    <name evidence="2" type="ORF">C0Q88_25160</name>
</gene>
<accession>A0A2N4TJY9</accession>
<evidence type="ECO:0000259" key="1">
    <source>
        <dbReference type="Pfam" id="PF06812"/>
    </source>
</evidence>